<comment type="caution">
    <text evidence="1">The sequence shown here is derived from an EMBL/GenBank/DDBJ whole genome shotgun (WGS) entry which is preliminary data.</text>
</comment>
<dbReference type="Proteomes" id="UP001352223">
    <property type="component" value="Unassembled WGS sequence"/>
</dbReference>
<evidence type="ECO:0000313" key="1">
    <source>
        <dbReference type="EMBL" id="MEB3965078.1"/>
    </source>
</evidence>
<organism evidence="1 2">
    <name type="scientific">Streptomyces kunmingensis</name>
    <dbReference type="NCBI Taxonomy" id="68225"/>
    <lineage>
        <taxon>Bacteria</taxon>
        <taxon>Bacillati</taxon>
        <taxon>Actinomycetota</taxon>
        <taxon>Actinomycetes</taxon>
        <taxon>Kitasatosporales</taxon>
        <taxon>Streptomycetaceae</taxon>
        <taxon>Streptomyces</taxon>
    </lineage>
</organism>
<accession>A0ABU6CK51</accession>
<proteinExistence type="predicted"/>
<dbReference type="RefSeq" id="WP_411293833.1">
    <property type="nucleotide sequence ID" value="NZ_BAAATS010000032.1"/>
</dbReference>
<keyword evidence="2" id="KW-1185">Reference proteome</keyword>
<dbReference type="SUPFAM" id="SSF143744">
    <property type="entry name" value="GlcG-like"/>
    <property type="match status" value="1"/>
</dbReference>
<evidence type="ECO:0000313" key="2">
    <source>
        <dbReference type="Proteomes" id="UP001352223"/>
    </source>
</evidence>
<gene>
    <name evidence="1" type="ORF">OKJ48_33345</name>
</gene>
<name>A0ABU6CK51_9ACTN</name>
<dbReference type="InterPro" id="IPR038084">
    <property type="entry name" value="PduO/GlcC-like_sf"/>
</dbReference>
<sequence length="90" mass="9133">MGKVHISILLRSPTGDLARDPRHSGRFWGSALSGRGRVLVFAGRVALVADSRIVGAVGVGVGRGSREQDTAVAEAAVACLADVAAGQNAP</sequence>
<dbReference type="Pfam" id="PF03928">
    <property type="entry name" value="HbpS-like"/>
    <property type="match status" value="1"/>
</dbReference>
<dbReference type="EMBL" id="JAOZYB010000323">
    <property type="protein sequence ID" value="MEB3965078.1"/>
    <property type="molecule type" value="Genomic_DNA"/>
</dbReference>
<dbReference type="InterPro" id="IPR005624">
    <property type="entry name" value="PduO/GlcC-like"/>
</dbReference>
<reference evidence="1 2" key="1">
    <citation type="submission" date="2022-10" db="EMBL/GenBank/DDBJ databases">
        <authorList>
            <person name="Xie J."/>
            <person name="Shen N."/>
        </authorList>
    </citation>
    <scope>NUCLEOTIDE SEQUENCE [LARGE SCALE GENOMIC DNA]</scope>
    <source>
        <strain evidence="1 2">DSM 41681</strain>
    </source>
</reference>
<protein>
    <submittedName>
        <fullName evidence="1">Heme-binding protein</fullName>
    </submittedName>
</protein>
<dbReference type="Gene3D" id="3.30.450.150">
    <property type="entry name" value="Haem-degrading domain"/>
    <property type="match status" value="1"/>
</dbReference>